<dbReference type="InterPro" id="IPR000014">
    <property type="entry name" value="PAS"/>
</dbReference>
<dbReference type="InterPro" id="IPR036097">
    <property type="entry name" value="HisK_dim/P_sf"/>
</dbReference>
<evidence type="ECO:0000313" key="10">
    <source>
        <dbReference type="Proteomes" id="UP001516061"/>
    </source>
</evidence>
<dbReference type="PANTHER" id="PTHR43304">
    <property type="entry name" value="PHYTOCHROME-LIKE PROTEIN CPH1"/>
    <property type="match status" value="1"/>
</dbReference>
<dbReference type="Pfam" id="PF00512">
    <property type="entry name" value="HisKA"/>
    <property type="match status" value="1"/>
</dbReference>
<dbReference type="InterPro" id="IPR001610">
    <property type="entry name" value="PAC"/>
</dbReference>
<dbReference type="InterPro" id="IPR003018">
    <property type="entry name" value="GAF"/>
</dbReference>
<dbReference type="PROSITE" id="PS50109">
    <property type="entry name" value="HIS_KIN"/>
    <property type="match status" value="1"/>
</dbReference>
<organism evidence="9 10">
    <name type="scientific">Sphaerotilus uruguayifluvii</name>
    <dbReference type="NCBI Taxonomy" id="2735897"/>
    <lineage>
        <taxon>Bacteria</taxon>
        <taxon>Pseudomonadati</taxon>
        <taxon>Pseudomonadota</taxon>
        <taxon>Betaproteobacteria</taxon>
        <taxon>Burkholderiales</taxon>
        <taxon>Sphaerotilaceae</taxon>
        <taxon>Sphaerotilus</taxon>
    </lineage>
</organism>
<dbReference type="InterPro" id="IPR052162">
    <property type="entry name" value="Sensor_kinase/Photoreceptor"/>
</dbReference>
<dbReference type="InterPro" id="IPR036890">
    <property type="entry name" value="HATPase_C_sf"/>
</dbReference>
<dbReference type="PRINTS" id="PR00344">
    <property type="entry name" value="BCTRLSENSOR"/>
</dbReference>
<feature type="coiled-coil region" evidence="6">
    <location>
        <begin position="177"/>
        <end position="228"/>
    </location>
</feature>
<keyword evidence="5" id="KW-0418">Kinase</keyword>
<keyword evidence="6" id="KW-0175">Coiled coil</keyword>
<dbReference type="EMBL" id="JABSNM010000006">
    <property type="protein sequence ID" value="NRT56056.1"/>
    <property type="molecule type" value="Genomic_DNA"/>
</dbReference>
<dbReference type="InterPro" id="IPR000700">
    <property type="entry name" value="PAS-assoc_C"/>
</dbReference>
<dbReference type="SMART" id="SM00065">
    <property type="entry name" value="GAF"/>
    <property type="match status" value="1"/>
</dbReference>
<dbReference type="SUPFAM" id="SSF55874">
    <property type="entry name" value="ATPase domain of HSP90 chaperone/DNA topoisomerase II/histidine kinase"/>
    <property type="match status" value="1"/>
</dbReference>
<feature type="domain" description="PAC" evidence="8">
    <location>
        <begin position="291"/>
        <end position="343"/>
    </location>
</feature>
<dbReference type="Gene3D" id="3.30.450.20">
    <property type="entry name" value="PAS domain"/>
    <property type="match status" value="1"/>
</dbReference>
<reference evidence="9 10" key="1">
    <citation type="submission" date="2020-05" db="EMBL/GenBank/DDBJ databases">
        <title>Genomic Encyclopedia of Type Strains, Phase IV (KMG-V): Genome sequencing to study the core and pangenomes of soil and plant-associated prokaryotes.</title>
        <authorList>
            <person name="Whitman W."/>
        </authorList>
    </citation>
    <scope>NUCLEOTIDE SEQUENCE [LARGE SCALE GENOMIC DNA]</scope>
    <source>
        <strain evidence="9 10">C29</strain>
    </source>
</reference>
<dbReference type="Gene3D" id="1.10.287.130">
    <property type="match status" value="1"/>
</dbReference>
<dbReference type="Pfam" id="PF01590">
    <property type="entry name" value="GAF"/>
    <property type="match status" value="1"/>
</dbReference>
<evidence type="ECO:0000256" key="2">
    <source>
        <dbReference type="ARBA" id="ARBA00012438"/>
    </source>
</evidence>
<evidence type="ECO:0000259" key="8">
    <source>
        <dbReference type="PROSITE" id="PS50113"/>
    </source>
</evidence>
<name>A0ABX2G185_9BURK</name>
<dbReference type="InterPro" id="IPR013655">
    <property type="entry name" value="PAS_fold_3"/>
</dbReference>
<keyword evidence="4" id="KW-0808">Transferase</keyword>
<dbReference type="Proteomes" id="UP001516061">
    <property type="component" value="Unassembled WGS sequence"/>
</dbReference>
<dbReference type="InterPro" id="IPR003661">
    <property type="entry name" value="HisK_dim/P_dom"/>
</dbReference>
<dbReference type="SMART" id="SM00387">
    <property type="entry name" value="HATPase_c"/>
    <property type="match status" value="1"/>
</dbReference>
<keyword evidence="10" id="KW-1185">Reference proteome</keyword>
<dbReference type="InterPro" id="IPR003594">
    <property type="entry name" value="HATPase_dom"/>
</dbReference>
<keyword evidence="3" id="KW-0597">Phosphoprotein</keyword>
<dbReference type="SMART" id="SM00388">
    <property type="entry name" value="HisKA"/>
    <property type="match status" value="1"/>
</dbReference>
<evidence type="ECO:0000256" key="5">
    <source>
        <dbReference type="ARBA" id="ARBA00022777"/>
    </source>
</evidence>
<evidence type="ECO:0000313" key="9">
    <source>
        <dbReference type="EMBL" id="NRT56056.1"/>
    </source>
</evidence>
<dbReference type="InterPro" id="IPR004358">
    <property type="entry name" value="Sig_transdc_His_kin-like_C"/>
</dbReference>
<dbReference type="SMART" id="SM00086">
    <property type="entry name" value="PAC"/>
    <property type="match status" value="1"/>
</dbReference>
<proteinExistence type="predicted"/>
<dbReference type="SUPFAM" id="SSF55785">
    <property type="entry name" value="PYP-like sensor domain (PAS domain)"/>
    <property type="match status" value="1"/>
</dbReference>
<dbReference type="SMART" id="SM00091">
    <property type="entry name" value="PAS"/>
    <property type="match status" value="1"/>
</dbReference>
<dbReference type="NCBIfam" id="TIGR00229">
    <property type="entry name" value="sensory_box"/>
    <property type="match status" value="1"/>
</dbReference>
<evidence type="ECO:0000256" key="4">
    <source>
        <dbReference type="ARBA" id="ARBA00022679"/>
    </source>
</evidence>
<comment type="caution">
    <text evidence="9">The sequence shown here is derived from an EMBL/GenBank/DDBJ whole genome shotgun (WGS) entry which is preliminary data.</text>
</comment>
<dbReference type="PANTHER" id="PTHR43304:SF1">
    <property type="entry name" value="PAC DOMAIN-CONTAINING PROTEIN"/>
    <property type="match status" value="1"/>
</dbReference>
<evidence type="ECO:0000256" key="3">
    <source>
        <dbReference type="ARBA" id="ARBA00022553"/>
    </source>
</evidence>
<dbReference type="SUPFAM" id="SSF47384">
    <property type="entry name" value="Homodimeric domain of signal transducing histidine kinase"/>
    <property type="match status" value="1"/>
</dbReference>
<sequence>MIAAPIPDDEDARLQALARCAILDTAAEPLYDELTALAARICTAPVAAITLVDRHRQWFKSRINVPVPETPRSISACAHTMLGDGPLVCEDALQDERFQGNPLVGEQRNRFYAGVPLRLSGGERLGALCVLDHRPRRLEPAQLEMLESLGRHVSRLLDQRIVASRQAEALLGSDRRVEAQAARVDESRRLLAAAEQARLALVDLLESQQQLERELREREQHFRTLADQGTALIWTAGLDMGCDYFNLPWLNFTGRTLDQELGSGWTEGVHSEDIERCLLTYKAAFAARRSFSMEYRLRAADGRYRWIRDDGSPRHDSQGGFIGFIGYCYDISDMKENEFRMRRFHAELERRVAERTADLAAANRELATFTYSVSHDLKAPLRGIDGYSRMLQLVHGDLLDDGARDLVARIRHGVGQMNQLIHDLLAYCHLEQRQVRPVPVDLLDLARRTIELRCADEPLVRSRIDLQVAPEVEAAGVLSVRADADGLAMALRNLLDNALKFSARSASPRVTVRVSSTPGDCAILSVEDNGIGFDMQYHDRIFEIFQRLERVEAYPGTGIGLAIVRKAMQRMGGRVWAEGTPGRGATFFLELPR</sequence>
<dbReference type="SUPFAM" id="SSF55781">
    <property type="entry name" value="GAF domain-like"/>
    <property type="match status" value="1"/>
</dbReference>
<dbReference type="Pfam" id="PF02518">
    <property type="entry name" value="HATPase_c"/>
    <property type="match status" value="1"/>
</dbReference>
<dbReference type="RefSeq" id="WP_173805027.1">
    <property type="nucleotide sequence ID" value="NZ_JABSNM010000006.1"/>
</dbReference>
<evidence type="ECO:0000259" key="7">
    <source>
        <dbReference type="PROSITE" id="PS50109"/>
    </source>
</evidence>
<dbReference type="CDD" id="cd00082">
    <property type="entry name" value="HisKA"/>
    <property type="match status" value="1"/>
</dbReference>
<feature type="domain" description="Histidine kinase" evidence="7">
    <location>
        <begin position="372"/>
        <end position="593"/>
    </location>
</feature>
<dbReference type="Pfam" id="PF08447">
    <property type="entry name" value="PAS_3"/>
    <property type="match status" value="1"/>
</dbReference>
<dbReference type="InterPro" id="IPR035965">
    <property type="entry name" value="PAS-like_dom_sf"/>
</dbReference>
<dbReference type="InterPro" id="IPR005467">
    <property type="entry name" value="His_kinase_dom"/>
</dbReference>
<gene>
    <name evidence="9" type="ORF">HNQ01_001791</name>
</gene>
<comment type="catalytic activity">
    <reaction evidence="1">
        <text>ATP + protein L-histidine = ADP + protein N-phospho-L-histidine.</text>
        <dbReference type="EC" id="2.7.13.3"/>
    </reaction>
</comment>
<evidence type="ECO:0000256" key="6">
    <source>
        <dbReference type="SAM" id="Coils"/>
    </source>
</evidence>
<dbReference type="PROSITE" id="PS50113">
    <property type="entry name" value="PAC"/>
    <property type="match status" value="1"/>
</dbReference>
<dbReference type="Gene3D" id="3.30.565.10">
    <property type="entry name" value="Histidine kinase-like ATPase, C-terminal domain"/>
    <property type="match status" value="1"/>
</dbReference>
<dbReference type="InterPro" id="IPR029016">
    <property type="entry name" value="GAF-like_dom_sf"/>
</dbReference>
<accession>A0ABX2G185</accession>
<dbReference type="CDD" id="cd00130">
    <property type="entry name" value="PAS"/>
    <property type="match status" value="1"/>
</dbReference>
<dbReference type="EC" id="2.7.13.3" evidence="2"/>
<evidence type="ECO:0000256" key="1">
    <source>
        <dbReference type="ARBA" id="ARBA00000085"/>
    </source>
</evidence>
<dbReference type="Gene3D" id="3.30.450.40">
    <property type="match status" value="1"/>
</dbReference>
<protein>
    <recommendedName>
        <fullName evidence="2">histidine kinase</fullName>
        <ecNumber evidence="2">2.7.13.3</ecNumber>
    </recommendedName>
</protein>